<feature type="compositionally biased region" description="Polar residues" evidence="1">
    <location>
        <begin position="114"/>
        <end position="125"/>
    </location>
</feature>
<dbReference type="OrthoDB" id="5873484at2759"/>
<gene>
    <name evidence="2" type="ORF">HPBE_LOCUS6168</name>
</gene>
<evidence type="ECO:0000313" key="4">
    <source>
        <dbReference type="WBParaSite" id="HPBE_0000616701-mRNA-1"/>
    </source>
</evidence>
<keyword evidence="3" id="KW-1185">Reference proteome</keyword>
<dbReference type="EMBL" id="UZAH01025612">
    <property type="protein sequence ID" value="VDO67242.1"/>
    <property type="molecule type" value="Genomic_DNA"/>
</dbReference>
<reference evidence="2 3" key="1">
    <citation type="submission" date="2018-11" db="EMBL/GenBank/DDBJ databases">
        <authorList>
            <consortium name="Pathogen Informatics"/>
        </authorList>
    </citation>
    <scope>NUCLEOTIDE SEQUENCE [LARGE SCALE GENOMIC DNA]</scope>
</reference>
<dbReference type="AlphaFoldDB" id="A0A183FHD4"/>
<sequence>MQGPHLKEILLIYANGDRPVLRRRRFTRKQRKSVTIDPETSLILATGGHSSSSDEEELVEKKPPRLGGRLNQTRGLSASVSALSPREDREDKPPKKKTAPKGPAARRAVRRSALQKSQVAASTTNLDQLKTESCSLRPEKRAMSVRDLNGEEFDFSNKDSVTRWTSQILAELDSLPSSCVDLTATGNTDNLLMFNRRIGGRGLGSSVDGCSRKFSTIEIDC</sequence>
<feature type="region of interest" description="Disordered" evidence="1">
    <location>
        <begin position="26"/>
        <end position="125"/>
    </location>
</feature>
<evidence type="ECO:0000313" key="2">
    <source>
        <dbReference type="EMBL" id="VDO67242.1"/>
    </source>
</evidence>
<evidence type="ECO:0000313" key="3">
    <source>
        <dbReference type="Proteomes" id="UP000050761"/>
    </source>
</evidence>
<feature type="compositionally biased region" description="Polar residues" evidence="1">
    <location>
        <begin position="70"/>
        <end position="82"/>
    </location>
</feature>
<protein>
    <submittedName>
        <fullName evidence="2 4">Uncharacterized protein</fullName>
    </submittedName>
</protein>
<evidence type="ECO:0000256" key="1">
    <source>
        <dbReference type="SAM" id="MobiDB-lite"/>
    </source>
</evidence>
<dbReference type="Proteomes" id="UP000050761">
    <property type="component" value="Unassembled WGS sequence"/>
</dbReference>
<accession>A0A3P8B5Y3</accession>
<proteinExistence type="predicted"/>
<accession>A0A183FHD4</accession>
<dbReference type="WBParaSite" id="HPBE_0000616701-mRNA-1">
    <property type="protein sequence ID" value="HPBE_0000616701-mRNA-1"/>
    <property type="gene ID" value="HPBE_0000616701"/>
</dbReference>
<organism evidence="3 4">
    <name type="scientific">Heligmosomoides polygyrus</name>
    <name type="common">Parasitic roundworm</name>
    <dbReference type="NCBI Taxonomy" id="6339"/>
    <lineage>
        <taxon>Eukaryota</taxon>
        <taxon>Metazoa</taxon>
        <taxon>Ecdysozoa</taxon>
        <taxon>Nematoda</taxon>
        <taxon>Chromadorea</taxon>
        <taxon>Rhabditida</taxon>
        <taxon>Rhabditina</taxon>
        <taxon>Rhabditomorpha</taxon>
        <taxon>Strongyloidea</taxon>
        <taxon>Heligmosomidae</taxon>
        <taxon>Heligmosomoides</taxon>
    </lineage>
</organism>
<name>A0A183FHD4_HELPZ</name>
<reference evidence="4" key="2">
    <citation type="submission" date="2019-09" db="UniProtKB">
        <authorList>
            <consortium name="WormBaseParasite"/>
        </authorList>
    </citation>
    <scope>IDENTIFICATION</scope>
</reference>